<keyword evidence="3" id="KW-0597">Phosphoprotein</keyword>
<dbReference type="AlphaFoldDB" id="A0A6J0C4V7"/>
<dbReference type="InterPro" id="IPR036322">
    <property type="entry name" value="WD40_repeat_dom_sf"/>
</dbReference>
<feature type="compositionally biased region" description="Acidic residues" evidence="12">
    <location>
        <begin position="129"/>
        <end position="146"/>
    </location>
</feature>
<feature type="compositionally biased region" description="Acidic residues" evidence="12">
    <location>
        <begin position="103"/>
        <end position="122"/>
    </location>
</feature>
<feature type="compositionally biased region" description="Acidic residues" evidence="12">
    <location>
        <begin position="13"/>
        <end position="24"/>
    </location>
</feature>
<keyword evidence="5" id="KW-0677">Repeat</keyword>
<dbReference type="SMART" id="SM00320">
    <property type="entry name" value="WD40"/>
    <property type="match status" value="4"/>
</dbReference>
<evidence type="ECO:0000313" key="13">
    <source>
        <dbReference type="Proteomes" id="UP000829291"/>
    </source>
</evidence>
<gene>
    <name evidence="14" type="primary">LOC107225568</name>
</gene>
<evidence type="ECO:0000256" key="7">
    <source>
        <dbReference type="ARBA" id="ARBA00025767"/>
    </source>
</evidence>
<keyword evidence="13" id="KW-1185">Reference proteome</keyword>
<dbReference type="CTD" id="36831"/>
<evidence type="ECO:0000256" key="9">
    <source>
        <dbReference type="ARBA" id="ARBA00074442"/>
    </source>
</evidence>
<feature type="compositionally biased region" description="Polar residues" evidence="12">
    <location>
        <begin position="90"/>
        <end position="101"/>
    </location>
</feature>
<evidence type="ECO:0000313" key="14">
    <source>
        <dbReference type="RefSeq" id="XP_015521567.1"/>
    </source>
</evidence>
<dbReference type="PROSITE" id="PS50082">
    <property type="entry name" value="WD_REPEATS_2"/>
    <property type="match status" value="1"/>
</dbReference>
<feature type="region of interest" description="Disordered" evidence="12">
    <location>
        <begin position="1"/>
        <end position="62"/>
    </location>
</feature>
<evidence type="ECO:0000256" key="8">
    <source>
        <dbReference type="ARBA" id="ARBA00058527"/>
    </source>
</evidence>
<keyword evidence="4 11" id="KW-0853">WD repeat</keyword>
<evidence type="ECO:0000256" key="1">
    <source>
        <dbReference type="ARBA" id="ARBA00004604"/>
    </source>
</evidence>
<dbReference type="PANTHER" id="PTHR18359">
    <property type="entry name" value="WD-REPEAT PROTEIN-RELATED"/>
    <property type="match status" value="1"/>
</dbReference>
<dbReference type="SUPFAM" id="SSF50978">
    <property type="entry name" value="WD40 repeat-like"/>
    <property type="match status" value="1"/>
</dbReference>
<evidence type="ECO:0000256" key="4">
    <source>
        <dbReference type="ARBA" id="ARBA00022574"/>
    </source>
</evidence>
<comment type="similarity">
    <text evidence="7">Belongs to the WD repeat UTP18 family.</text>
</comment>
<comment type="subcellular location">
    <subcellularLocation>
        <location evidence="1">Nucleus</location>
        <location evidence="1">Nucleolus</location>
    </subcellularLocation>
</comment>
<keyword evidence="6" id="KW-0539">Nucleus</keyword>
<evidence type="ECO:0000256" key="6">
    <source>
        <dbReference type="ARBA" id="ARBA00023242"/>
    </source>
</evidence>
<dbReference type="Proteomes" id="UP000829291">
    <property type="component" value="Chromosome 2"/>
</dbReference>
<dbReference type="Gene3D" id="2.130.10.10">
    <property type="entry name" value="YVTN repeat-like/Quinoprotein amine dehydrogenase"/>
    <property type="match status" value="1"/>
</dbReference>
<dbReference type="FunFam" id="2.130.10.10:FF:000121">
    <property type="entry name" value="U3 small nucleolar RNA-associated protein 18 homolog"/>
    <property type="match status" value="1"/>
</dbReference>
<dbReference type="OrthoDB" id="1935146at2759"/>
<evidence type="ECO:0000256" key="2">
    <source>
        <dbReference type="ARBA" id="ARBA00022552"/>
    </source>
</evidence>
<accession>A0A6J0C4V7</accession>
<feature type="compositionally biased region" description="Basic and acidic residues" evidence="12">
    <location>
        <begin position="32"/>
        <end position="42"/>
    </location>
</feature>
<evidence type="ECO:0000256" key="3">
    <source>
        <dbReference type="ARBA" id="ARBA00022553"/>
    </source>
</evidence>
<evidence type="ECO:0000256" key="11">
    <source>
        <dbReference type="PROSITE-ProRule" id="PRU00221"/>
    </source>
</evidence>
<dbReference type="GeneID" id="107225568"/>
<keyword evidence="2" id="KW-0698">rRNA processing</keyword>
<evidence type="ECO:0000256" key="12">
    <source>
        <dbReference type="SAM" id="MobiDB-lite"/>
    </source>
</evidence>
<dbReference type="InterPro" id="IPR015943">
    <property type="entry name" value="WD40/YVTN_repeat-like_dom_sf"/>
</dbReference>
<dbReference type="InterPro" id="IPR001680">
    <property type="entry name" value="WD40_rpt"/>
</dbReference>
<dbReference type="RefSeq" id="XP_015521567.1">
    <property type="nucleotide sequence ID" value="XM_015666081.2"/>
</dbReference>
<sequence>MAATVDRVSSLEPSEDEIEAEELEETLRKRKTSEPELGEVKYNKKFTTPLRKKRRNHYDPVEEARLERLVFGDHIDVISNLLQDEHNDSKSQTPLSKVSTPNDEVDDSDDNEDNDEKTDDSDLDRSGSEDTEQDTDADSGVEDEELKTEKQAAWVDDDEEENLSVEETLRLQGRRLAVQRPEKHYKELLRNKYQQLVGTPKWAEISAKKETGSEEDSDDEILRHSSHLITPKPKNLAQGTIELKALKNINQETRSEGPVITSLQFHPTSTVALVAGLSGILSIFQIDGKQNTKLHSMQYRRFPINTARFAKEGSEIVVGSQRHAHCHTYDLLAGKTYRVPLPHGMTNMKNFEVSPDEKFIAVCGRMGNIYILTTKTKELVSTLKMNDQCNTLAFSPDSRKLFTHGEGGEIYVWDMNERTCMHRAIDDGCLSGSRIAVSPSGQYLATGSKQGVVNVYDTSTVLDSTNPSPLKIVLNLVTSITSLKFNSASEILSMASDETENAFKMMHLPSATIFSNFPTFRTKFFKPIAVDFSPGSGYLGISNNKGNAYLYRLKHYGNY</sequence>
<reference evidence="14" key="1">
    <citation type="submission" date="2025-08" db="UniProtKB">
        <authorList>
            <consortium name="RefSeq"/>
        </authorList>
    </citation>
    <scope>IDENTIFICATION</scope>
    <source>
        <tissue evidence="14">Thorax and Abdomen</tissue>
    </source>
</reference>
<dbReference type="GO" id="GO:0006364">
    <property type="term" value="P:rRNA processing"/>
    <property type="evidence" value="ECO:0007669"/>
    <property type="project" value="UniProtKB-KW"/>
</dbReference>
<dbReference type="InterPro" id="IPR045161">
    <property type="entry name" value="Utp18"/>
</dbReference>
<dbReference type="FunCoup" id="A0A6J0C4V7">
    <property type="interactions" value="1924"/>
</dbReference>
<dbReference type="GO" id="GO:0032040">
    <property type="term" value="C:small-subunit processome"/>
    <property type="evidence" value="ECO:0007669"/>
    <property type="project" value="TreeGrafter"/>
</dbReference>
<evidence type="ECO:0000256" key="10">
    <source>
        <dbReference type="ARBA" id="ARBA00075773"/>
    </source>
</evidence>
<organism evidence="14">
    <name type="scientific">Neodiprion lecontei</name>
    <name type="common">Redheaded pine sawfly</name>
    <dbReference type="NCBI Taxonomy" id="441921"/>
    <lineage>
        <taxon>Eukaryota</taxon>
        <taxon>Metazoa</taxon>
        <taxon>Ecdysozoa</taxon>
        <taxon>Arthropoda</taxon>
        <taxon>Hexapoda</taxon>
        <taxon>Insecta</taxon>
        <taxon>Pterygota</taxon>
        <taxon>Neoptera</taxon>
        <taxon>Endopterygota</taxon>
        <taxon>Hymenoptera</taxon>
        <taxon>Tenthredinoidea</taxon>
        <taxon>Diprionidae</taxon>
        <taxon>Diprioninae</taxon>
        <taxon>Neodiprion</taxon>
    </lineage>
</organism>
<comment type="function">
    <text evidence="8">Part of the small subunit (SSU) processome, first precursor of the small eukaryotic ribosomal subunit. During the assembly of the SSU processome in the nucleolus, many ribosome biogenesis factors, an RNA chaperone and ribosomal proteins associate with the nascent pre-rRNA and work in concert to generate RNA folding, modifications, rearrangements and cleavage as well as targeted degradation of pre-ribosomal RNA by the RNA exosome. Involved in nucleolar processing of pre-18S ribosomal RNA.</text>
</comment>
<name>A0A6J0C4V7_NEOLC</name>
<evidence type="ECO:0000256" key="5">
    <source>
        <dbReference type="ARBA" id="ARBA00022737"/>
    </source>
</evidence>
<dbReference type="GO" id="GO:0034388">
    <property type="term" value="C:Pwp2p-containing subcomplex of 90S preribosome"/>
    <property type="evidence" value="ECO:0007669"/>
    <property type="project" value="TreeGrafter"/>
</dbReference>
<dbReference type="KEGG" id="nlo:107225568"/>
<proteinExistence type="inferred from homology"/>
<protein>
    <recommendedName>
        <fullName evidence="9">U3 small nucleolar RNA-associated protein 18 homolog</fullName>
    </recommendedName>
    <alternativeName>
        <fullName evidence="10">WD repeat-containing protein 50</fullName>
    </alternativeName>
</protein>
<feature type="region of interest" description="Disordered" evidence="12">
    <location>
        <begin position="82"/>
        <end position="163"/>
    </location>
</feature>
<feature type="repeat" description="WD" evidence="11">
    <location>
        <begin position="382"/>
        <end position="423"/>
    </location>
</feature>
<dbReference type="InParanoid" id="A0A6J0C4V7"/>
<dbReference type="Pfam" id="PF00400">
    <property type="entry name" value="WD40"/>
    <property type="match status" value="2"/>
</dbReference>
<dbReference type="PANTHER" id="PTHR18359:SF0">
    <property type="entry name" value="U3 SMALL NUCLEOLAR RNA-ASSOCIATED PROTEIN 18 HOMOLOG"/>
    <property type="match status" value="1"/>
</dbReference>